<dbReference type="CDD" id="cd01647">
    <property type="entry name" value="RT_LTR"/>
    <property type="match status" value="1"/>
</dbReference>
<dbReference type="InterPro" id="IPR041373">
    <property type="entry name" value="RT_RNaseH"/>
</dbReference>
<comment type="caution">
    <text evidence="8">The sequence shown here is derived from an EMBL/GenBank/DDBJ whole genome shotgun (WGS) entry which is preliminary data.</text>
</comment>
<evidence type="ECO:0000259" key="7">
    <source>
        <dbReference type="PROSITE" id="PS50878"/>
    </source>
</evidence>
<dbReference type="PANTHER" id="PTHR37984:SF5">
    <property type="entry name" value="PROTEIN NYNRIN-LIKE"/>
    <property type="match status" value="1"/>
</dbReference>
<dbReference type="PROSITE" id="PS50878">
    <property type="entry name" value="RT_POL"/>
    <property type="match status" value="1"/>
</dbReference>
<reference evidence="8" key="1">
    <citation type="journal article" date="2022" name="Int. J. Mol. Sci.">
        <title>Draft Genome of Tanacetum Coccineum: Genomic Comparison of Closely Related Tanacetum-Family Plants.</title>
        <authorList>
            <person name="Yamashiro T."/>
            <person name="Shiraishi A."/>
            <person name="Nakayama K."/>
            <person name="Satake H."/>
        </authorList>
    </citation>
    <scope>NUCLEOTIDE SEQUENCE</scope>
</reference>
<keyword evidence="2" id="KW-0548">Nucleotidyltransferase</keyword>
<keyword evidence="6 8" id="KW-0695">RNA-directed DNA polymerase</keyword>
<name>A0ABQ5IH95_9ASTR</name>
<organism evidence="8 9">
    <name type="scientific">Tanacetum coccineum</name>
    <dbReference type="NCBI Taxonomy" id="301880"/>
    <lineage>
        <taxon>Eukaryota</taxon>
        <taxon>Viridiplantae</taxon>
        <taxon>Streptophyta</taxon>
        <taxon>Embryophyta</taxon>
        <taxon>Tracheophyta</taxon>
        <taxon>Spermatophyta</taxon>
        <taxon>Magnoliopsida</taxon>
        <taxon>eudicotyledons</taxon>
        <taxon>Gunneridae</taxon>
        <taxon>Pentapetalae</taxon>
        <taxon>asterids</taxon>
        <taxon>campanulids</taxon>
        <taxon>Asterales</taxon>
        <taxon>Asteraceae</taxon>
        <taxon>Asteroideae</taxon>
        <taxon>Anthemideae</taxon>
        <taxon>Anthemidinae</taxon>
        <taxon>Tanacetum</taxon>
    </lineage>
</organism>
<evidence type="ECO:0000256" key="2">
    <source>
        <dbReference type="ARBA" id="ARBA00022695"/>
    </source>
</evidence>
<dbReference type="InterPro" id="IPR050951">
    <property type="entry name" value="Retrovirus_Pol_polyprotein"/>
</dbReference>
<dbReference type="CDD" id="cd09274">
    <property type="entry name" value="RNase_HI_RT_Ty3"/>
    <property type="match status" value="1"/>
</dbReference>
<dbReference type="Gene3D" id="3.10.10.10">
    <property type="entry name" value="HIV Type 1 Reverse Transcriptase, subunit A, domain 1"/>
    <property type="match status" value="1"/>
</dbReference>
<evidence type="ECO:0000313" key="9">
    <source>
        <dbReference type="Proteomes" id="UP001151760"/>
    </source>
</evidence>
<evidence type="ECO:0000256" key="6">
    <source>
        <dbReference type="ARBA" id="ARBA00022918"/>
    </source>
</evidence>
<accession>A0ABQ5IH95</accession>
<keyword evidence="1" id="KW-0808">Transferase</keyword>
<dbReference type="InterPro" id="IPR043502">
    <property type="entry name" value="DNA/RNA_pol_sf"/>
</dbReference>
<dbReference type="Pfam" id="PF00078">
    <property type="entry name" value="RVT_1"/>
    <property type="match status" value="1"/>
</dbReference>
<reference evidence="8" key="2">
    <citation type="submission" date="2022-01" db="EMBL/GenBank/DDBJ databases">
        <authorList>
            <person name="Yamashiro T."/>
            <person name="Shiraishi A."/>
            <person name="Satake H."/>
            <person name="Nakayama K."/>
        </authorList>
    </citation>
    <scope>NUCLEOTIDE SEQUENCE</scope>
</reference>
<evidence type="ECO:0000256" key="3">
    <source>
        <dbReference type="ARBA" id="ARBA00022722"/>
    </source>
</evidence>
<keyword evidence="5" id="KW-0378">Hydrolase</keyword>
<proteinExistence type="predicted"/>
<dbReference type="Gene3D" id="3.10.20.370">
    <property type="match status" value="1"/>
</dbReference>
<gene>
    <name evidence="8" type="ORF">Tco_1094552</name>
</gene>
<dbReference type="GO" id="GO:0003964">
    <property type="term" value="F:RNA-directed DNA polymerase activity"/>
    <property type="evidence" value="ECO:0007669"/>
    <property type="project" value="UniProtKB-KW"/>
</dbReference>
<sequence length="660" mass="76817">MDWLAKYQAVIVCAEKIVRIPWRNKTLIIHGDGSHQGNVTRLNIISCTKTQKYMEKGFPIFLAHVTAKEVKEKSEKKRLKGVPIVRDFPEVFPEDLPGLPLTRQVEFQIDLVPGVASIARAPYRLAPSEIKELSEQLKELSGKGFIRPSSSPWGAPVLFVKKKDGSFRMCIDYQELNQLTVKNRYPLPRIDDLFDQLQWSSVYSKIDLRSGYHQLRVREEDILKTAFRTCYGHYEFQVMPFGLTNAPVIFMDLMNRVCKPYLDKFVIVFIDDILIYSKNKQEHEEHLKQILELLKKEELYAKFSKCEFWISKVLFLGHMIDSEGIHVDPAKIESIKDWTSPKSPTEIRQFLGLAGYYQRFIEGFSKIAKPMTKLTQKKVKFEWGDKQEAAFQLLKQKLCSAPILTLPEGSEDFIAYCDTSKKGLGAVLIQREKVISYASRQLEIHEKNYTTHDLELGAVVFALKIWRRYVYGTKCTVFTDHKSLQHILDQKELNMRQRRWLELLSDYDCDIRYHPGKANVVADALSRKEREPPLRVRALVMTISLDLPKQILNAQTEARKPENIKSEDIGGMLIKNKWPFDYKSQNFRGNQNWKSWEPRLRMEPYASMQSCLLVMAIADCDHHESHNQNILSNQVSEKMYQDGRSYNWVAQNESRHRHLC</sequence>
<dbReference type="PANTHER" id="PTHR37984">
    <property type="entry name" value="PROTEIN CBG26694"/>
    <property type="match status" value="1"/>
</dbReference>
<dbReference type="EMBL" id="BQNB010020730">
    <property type="protein sequence ID" value="GJT99034.1"/>
    <property type="molecule type" value="Genomic_DNA"/>
</dbReference>
<dbReference type="InterPro" id="IPR000477">
    <property type="entry name" value="RT_dom"/>
</dbReference>
<keyword evidence="9" id="KW-1185">Reference proteome</keyword>
<evidence type="ECO:0000256" key="4">
    <source>
        <dbReference type="ARBA" id="ARBA00022759"/>
    </source>
</evidence>
<keyword evidence="3" id="KW-0540">Nuclease</keyword>
<dbReference type="SUPFAM" id="SSF56672">
    <property type="entry name" value="DNA/RNA polymerases"/>
    <property type="match status" value="1"/>
</dbReference>
<dbReference type="Gene3D" id="3.30.70.270">
    <property type="match status" value="2"/>
</dbReference>
<feature type="domain" description="Reverse transcriptase" evidence="7">
    <location>
        <begin position="141"/>
        <end position="320"/>
    </location>
</feature>
<dbReference type="Pfam" id="PF17917">
    <property type="entry name" value="RT_RNaseH"/>
    <property type="match status" value="1"/>
</dbReference>
<protein>
    <submittedName>
        <fullName evidence="8">Reverse transcriptase domain-containing protein</fullName>
    </submittedName>
</protein>
<dbReference type="InterPro" id="IPR043128">
    <property type="entry name" value="Rev_trsase/Diguanyl_cyclase"/>
</dbReference>
<evidence type="ECO:0000256" key="1">
    <source>
        <dbReference type="ARBA" id="ARBA00022679"/>
    </source>
</evidence>
<keyword evidence="4" id="KW-0255">Endonuclease</keyword>
<dbReference type="Proteomes" id="UP001151760">
    <property type="component" value="Unassembled WGS sequence"/>
</dbReference>
<evidence type="ECO:0000256" key="5">
    <source>
        <dbReference type="ARBA" id="ARBA00022801"/>
    </source>
</evidence>
<evidence type="ECO:0000313" key="8">
    <source>
        <dbReference type="EMBL" id="GJT99034.1"/>
    </source>
</evidence>